<feature type="domain" description="PhoD-like phosphatase metallophosphatase" evidence="1">
    <location>
        <begin position="206"/>
        <end position="512"/>
    </location>
</feature>
<dbReference type="Gene3D" id="3.60.21.70">
    <property type="entry name" value="PhoD-like phosphatase"/>
    <property type="match status" value="1"/>
</dbReference>
<dbReference type="PANTHER" id="PTHR43606:SF2">
    <property type="entry name" value="ALKALINE PHOSPHATASE FAMILY PROTEIN (AFU_ORTHOLOGUE AFUA_5G03860)"/>
    <property type="match status" value="1"/>
</dbReference>
<evidence type="ECO:0000313" key="3">
    <source>
        <dbReference type="EMBL" id="SDW89859.1"/>
    </source>
</evidence>
<dbReference type="CDD" id="cd07389">
    <property type="entry name" value="MPP_PhoD"/>
    <property type="match status" value="1"/>
</dbReference>
<dbReference type="InterPro" id="IPR029052">
    <property type="entry name" value="Metallo-depent_PP-like"/>
</dbReference>
<dbReference type="OrthoDB" id="9763616at2"/>
<name>A0A1H2XC56_9BACL</name>
<feature type="domain" description="Phospholipase D N-terminal" evidence="2">
    <location>
        <begin position="68"/>
        <end position="190"/>
    </location>
</feature>
<evidence type="ECO:0000259" key="1">
    <source>
        <dbReference type="Pfam" id="PF09423"/>
    </source>
</evidence>
<accession>A0A1H2XC56</accession>
<dbReference type="Proteomes" id="UP000198534">
    <property type="component" value="Unassembled WGS sequence"/>
</dbReference>
<evidence type="ECO:0000313" key="4">
    <source>
        <dbReference type="Proteomes" id="UP000198534"/>
    </source>
</evidence>
<dbReference type="STRING" id="1048340.SAMN05444487_107143"/>
<dbReference type="AlphaFoldDB" id="A0A1H2XC56"/>
<gene>
    <name evidence="3" type="ORF">SAMN05444487_107143</name>
</gene>
<evidence type="ECO:0000259" key="2">
    <source>
        <dbReference type="Pfam" id="PF16655"/>
    </source>
</evidence>
<proteinExistence type="predicted"/>
<dbReference type="InterPro" id="IPR038607">
    <property type="entry name" value="PhoD-like_sf"/>
</dbReference>
<protein>
    <submittedName>
        <fullName evidence="3">Alkaline phosphatase D</fullName>
    </submittedName>
</protein>
<dbReference type="InterPro" id="IPR018946">
    <property type="entry name" value="PhoD-like_MPP"/>
</dbReference>
<dbReference type="SUPFAM" id="SSF56300">
    <property type="entry name" value="Metallo-dependent phosphatases"/>
    <property type="match status" value="1"/>
</dbReference>
<dbReference type="InterPro" id="IPR032093">
    <property type="entry name" value="PhoD_N"/>
</dbReference>
<dbReference type="Gene3D" id="2.60.40.380">
    <property type="entry name" value="Purple acid phosphatase-like, N-terminal"/>
    <property type="match status" value="1"/>
</dbReference>
<dbReference type="PANTHER" id="PTHR43606">
    <property type="entry name" value="PHOSPHATASE, PUTATIVE (AFU_ORTHOLOGUE AFUA_6G08710)-RELATED"/>
    <property type="match status" value="1"/>
</dbReference>
<dbReference type="InterPro" id="IPR052900">
    <property type="entry name" value="Phospholipid_Metab_Enz"/>
</dbReference>
<dbReference type="Pfam" id="PF09423">
    <property type="entry name" value="PhoD"/>
    <property type="match status" value="1"/>
</dbReference>
<dbReference type="RefSeq" id="WP_091739292.1">
    <property type="nucleotide sequence ID" value="NZ_FNNQ01000007.1"/>
</dbReference>
<organism evidence="3 4">
    <name type="scientific">Marininema mesophilum</name>
    <dbReference type="NCBI Taxonomy" id="1048340"/>
    <lineage>
        <taxon>Bacteria</taxon>
        <taxon>Bacillati</taxon>
        <taxon>Bacillota</taxon>
        <taxon>Bacilli</taxon>
        <taxon>Bacillales</taxon>
        <taxon>Thermoactinomycetaceae</taxon>
        <taxon>Marininema</taxon>
    </lineage>
</organism>
<sequence length="649" mass="73256">MDSKEMDKGRRVFLKSLLTGSALVVAQSFGGGLISKVLADGDTRSAIKAYDLPVFQPKGAVGKGFPQSIAAGDPTATGAILWTRVDPAEEKAGLSGDDFDMSLVQWLDSGSKPPNKAVRQAIEDGQFIMVEVSEVPTFNKLAMRCYTPIWNGFDHVAKVDLDGHLESKKTYYYRFITKSGLVSQTGRFKTLPSKGAHLPSVKIGQLTCQDYTNGYFHAVRNLAEEELDFVVHLGDYIYAEVEYGTVAERKIQLPSGADHAFTIDDYRFLYQTIKSDKDLQLLHQNHAMVAIWDDHEFANDTYYPAIAPDDSDQSNPGRRLIANQAWFEYTPARVHFDRKQKFSEFQIYRSIAIGDLAELILTDERLYRDAPPCGSKSSDKFFANGCDKMFDPNQSMFGNQVSKQRDWFLDRMQKSKNVWKIWANGVQFTPMKILGRYMNLDAWDGYSGERKIITSELKKAGIKNWIILTGDLHSYEAAIVKDDFKKDRDEEALGVEFMVGSINSANYADMAKDKVRGILPMAKKRKSSNSYPIPEEAFDEILSKIDAGKLIEDAQEKAKKNKIREQDIMDDVIDKILEKIFNLVSVENPWLKLFNSTTYGYAVLELSHNKATWSAYSVEDIKSPTSTGKSLLFQCEVPRDQAELRILKD</sequence>
<dbReference type="Pfam" id="PF16655">
    <property type="entry name" value="PhoD_N"/>
    <property type="match status" value="1"/>
</dbReference>
<reference evidence="3 4" key="1">
    <citation type="submission" date="2016-10" db="EMBL/GenBank/DDBJ databases">
        <authorList>
            <person name="de Groot N.N."/>
        </authorList>
    </citation>
    <scope>NUCLEOTIDE SEQUENCE [LARGE SCALE GENOMIC DNA]</scope>
    <source>
        <strain evidence="3 4">DSM 45610</strain>
    </source>
</reference>
<keyword evidence="4" id="KW-1185">Reference proteome</keyword>
<dbReference type="EMBL" id="FNNQ01000007">
    <property type="protein sequence ID" value="SDW89859.1"/>
    <property type="molecule type" value="Genomic_DNA"/>
</dbReference>